<feature type="compositionally biased region" description="Polar residues" evidence="5">
    <location>
        <begin position="551"/>
        <end position="573"/>
    </location>
</feature>
<dbReference type="InterPro" id="IPR008942">
    <property type="entry name" value="ENTH_VHS"/>
</dbReference>
<feature type="compositionally biased region" description="Polar residues" evidence="5">
    <location>
        <begin position="635"/>
        <end position="657"/>
    </location>
</feature>
<dbReference type="Gene3D" id="1.25.40.90">
    <property type="match status" value="1"/>
</dbReference>
<accession>A0ABD3TDH5</accession>
<protein>
    <recommendedName>
        <fullName evidence="6">ENTH domain-containing protein</fullName>
    </recommendedName>
</protein>
<gene>
    <name evidence="7" type="ORF">ACJIZ3_009785</name>
</gene>
<organism evidence="7 8">
    <name type="scientific">Penstemon smallii</name>
    <dbReference type="NCBI Taxonomy" id="265156"/>
    <lineage>
        <taxon>Eukaryota</taxon>
        <taxon>Viridiplantae</taxon>
        <taxon>Streptophyta</taxon>
        <taxon>Embryophyta</taxon>
        <taxon>Tracheophyta</taxon>
        <taxon>Spermatophyta</taxon>
        <taxon>Magnoliopsida</taxon>
        <taxon>eudicotyledons</taxon>
        <taxon>Gunneridae</taxon>
        <taxon>Pentapetalae</taxon>
        <taxon>asterids</taxon>
        <taxon>lamiids</taxon>
        <taxon>Lamiales</taxon>
        <taxon>Plantaginaceae</taxon>
        <taxon>Cheloneae</taxon>
        <taxon>Penstemon</taxon>
    </lineage>
</organism>
<dbReference type="PANTHER" id="PTHR12276:SF91">
    <property type="entry name" value="CLATHRIN INTERACTOR EPSIN 2-RELATED"/>
    <property type="match status" value="1"/>
</dbReference>
<evidence type="ECO:0000313" key="7">
    <source>
        <dbReference type="EMBL" id="KAL3835049.1"/>
    </source>
</evidence>
<name>A0ABD3TDH5_9LAMI</name>
<comment type="subcellular location">
    <subcellularLocation>
        <location evidence="1">Cytoplasmic vesicle</location>
        <location evidence="1">Clathrin-coated vesicle</location>
    </subcellularLocation>
    <subcellularLocation>
        <location evidence="2">Golgi apparatus</location>
    </subcellularLocation>
</comment>
<dbReference type="PANTHER" id="PTHR12276">
    <property type="entry name" value="EPSIN/ENT-RELATED"/>
    <property type="match status" value="1"/>
</dbReference>
<feature type="compositionally biased region" description="Low complexity" evidence="5">
    <location>
        <begin position="349"/>
        <end position="364"/>
    </location>
</feature>
<feature type="domain" description="ENTH" evidence="6">
    <location>
        <begin position="29"/>
        <end position="65"/>
    </location>
</feature>
<feature type="region of interest" description="Disordered" evidence="5">
    <location>
        <begin position="322"/>
        <end position="396"/>
    </location>
</feature>
<evidence type="ECO:0000313" key="8">
    <source>
        <dbReference type="Proteomes" id="UP001634393"/>
    </source>
</evidence>
<keyword evidence="8" id="KW-1185">Reference proteome</keyword>
<dbReference type="GO" id="GO:0030136">
    <property type="term" value="C:clathrin-coated vesicle"/>
    <property type="evidence" value="ECO:0007669"/>
    <property type="project" value="UniProtKB-SubCell"/>
</dbReference>
<dbReference type="SUPFAM" id="SSF48464">
    <property type="entry name" value="ENTH/VHS domain"/>
    <property type="match status" value="1"/>
</dbReference>
<dbReference type="GO" id="GO:0005794">
    <property type="term" value="C:Golgi apparatus"/>
    <property type="evidence" value="ECO:0007669"/>
    <property type="project" value="UniProtKB-SubCell"/>
</dbReference>
<evidence type="ECO:0000256" key="5">
    <source>
        <dbReference type="SAM" id="MobiDB-lite"/>
    </source>
</evidence>
<feature type="compositionally biased region" description="Polar residues" evidence="5">
    <location>
        <begin position="450"/>
        <end position="474"/>
    </location>
</feature>
<dbReference type="EMBL" id="JBJXBP010000004">
    <property type="protein sequence ID" value="KAL3835049.1"/>
    <property type="molecule type" value="Genomic_DNA"/>
</dbReference>
<feature type="compositionally biased region" description="Basic and acidic residues" evidence="5">
    <location>
        <begin position="60"/>
        <end position="80"/>
    </location>
</feature>
<evidence type="ECO:0000256" key="2">
    <source>
        <dbReference type="ARBA" id="ARBA00004555"/>
    </source>
</evidence>
<feature type="compositionally biased region" description="Basic and acidic residues" evidence="5">
    <location>
        <begin position="156"/>
        <end position="172"/>
    </location>
</feature>
<proteinExistence type="predicted"/>
<evidence type="ECO:0000256" key="4">
    <source>
        <dbReference type="ARBA" id="ARBA00023329"/>
    </source>
</evidence>
<dbReference type="Proteomes" id="UP001634393">
    <property type="component" value="Unassembled WGS sequence"/>
</dbReference>
<feature type="compositionally biased region" description="Polar residues" evidence="5">
    <location>
        <begin position="427"/>
        <end position="439"/>
    </location>
</feature>
<feature type="compositionally biased region" description="Pro residues" evidence="5">
    <location>
        <begin position="255"/>
        <end position="264"/>
    </location>
</feature>
<feature type="region of interest" description="Disordered" evidence="5">
    <location>
        <begin position="412"/>
        <end position="598"/>
    </location>
</feature>
<keyword evidence="4" id="KW-0968">Cytoplasmic vesicle</keyword>
<reference evidence="7 8" key="1">
    <citation type="submission" date="2024-12" db="EMBL/GenBank/DDBJ databases">
        <title>The unique morphological basis and parallel evolutionary history of personate flowers in Penstemon.</title>
        <authorList>
            <person name="Depatie T.H."/>
            <person name="Wessinger C.A."/>
        </authorList>
    </citation>
    <scope>NUCLEOTIDE SEQUENCE [LARGE SCALE GENOMIC DNA]</scope>
    <source>
        <strain evidence="7">WTNN_2</strain>
        <tissue evidence="7">Leaf</tissue>
    </source>
</reference>
<feature type="compositionally biased region" description="Low complexity" evidence="5">
    <location>
        <begin position="658"/>
        <end position="671"/>
    </location>
</feature>
<dbReference type="InterPro" id="IPR013809">
    <property type="entry name" value="ENTH"/>
</dbReference>
<feature type="compositionally biased region" description="Low complexity" evidence="5">
    <location>
        <begin position="489"/>
        <end position="533"/>
    </location>
</feature>
<feature type="compositionally biased region" description="Low complexity" evidence="5">
    <location>
        <begin position="385"/>
        <end position="396"/>
    </location>
</feature>
<dbReference type="Pfam" id="PF01417">
    <property type="entry name" value="ENTH"/>
    <property type="match status" value="1"/>
</dbReference>
<evidence type="ECO:0000256" key="1">
    <source>
        <dbReference type="ARBA" id="ARBA00004132"/>
    </source>
</evidence>
<comment type="caution">
    <text evidence="7">The sequence shown here is derived from an EMBL/GenBank/DDBJ whole genome shotgun (WGS) entry which is preliminary data.</text>
</comment>
<sequence length="885" mass="92203">MKKALGQTVRDLKRGVNKKVLKVPSIEQKTLSDFQYIDSGGRDQGNNVRKKSQSLVVLVNDKERIQEVRQKAASNRDKFRNTSAGSMYRPGSATSSGGYGDRYEDEGRYGNRDDERDGDRYGKDSEERYGRDSYRDDDYRGRGENGDDYQYGSRSRSADRDRDRSYEDDSQHSSRGSGAKADDHSQDGSTTSKGHERKSSEQNISAPPSYEEAVVATTRSPTYSERDGESSSAPKASSPTGASPSHATTAAAAPVPVPASPPAPASARATAQDSNNEVDGFDEFDPRGSFSAAPPSPAISNGTAPASSGYAEMDLLGSLSESYSSNSLALVPSNEPTMSPEANAPENFSSGPTFAASSSATTVSNQPFGDPFGDGPFKALPSADNVSTNSFNANTNSTQSIDTFGGAHFDANYVPSVPSGVQPPTNPQFVQSEFSTPNQDFDILADILPPSSSFADAQTGYPPQTNQPTSQSGQHAGFPTQPGQHAGYPTQPGQPGGYPSQPGQPGGFPTQPGQPGGFPTQPGQPGGFPTQPGHPGGFATQPGHPGGFATQPGQPTSFSTQPGQPTSFSTQPGQPAGFPTQPSQPAGFPTQPGQHSLQASYPLQSTEPVPQTGFMGHSMAPSFPVQAGQVSQMGAYSQSGQPTALTGFPSQIGSSQTNFQASAQQNQPNSNLYGAYNSQHNFLSQSGSTVPVATQTSPEAPMSSAIVPIQSKDKFETKSTVWADTLSRGLVNLNISGSKTNPLADIGVDFDAINRKDKRMEKPTTAAVTSTVTMGKAMGSGSGMGRAGAGALRPPPNPMMGPGVNIAMTGGPGPGPGMIMGGYGVSQPMGRGMGMGLPNGNMGMGMNMGMGQGMGQNMGQGMPGGYNPMMGSGNYGQQPYNGGYR</sequence>
<keyword evidence="3" id="KW-0333">Golgi apparatus</keyword>
<feature type="region of interest" description="Disordered" evidence="5">
    <location>
        <begin position="635"/>
        <end position="676"/>
    </location>
</feature>
<feature type="region of interest" description="Disordered" evidence="5">
    <location>
        <begin position="33"/>
        <end position="309"/>
    </location>
</feature>
<evidence type="ECO:0000259" key="6">
    <source>
        <dbReference type="Pfam" id="PF01417"/>
    </source>
</evidence>
<evidence type="ECO:0000256" key="3">
    <source>
        <dbReference type="ARBA" id="ARBA00023034"/>
    </source>
</evidence>
<dbReference type="AlphaFoldDB" id="A0ABD3TDH5"/>
<feature type="compositionally biased region" description="Basic and acidic residues" evidence="5">
    <location>
        <begin position="101"/>
        <end position="145"/>
    </location>
</feature>
<feature type="compositionally biased region" description="Low complexity" evidence="5">
    <location>
        <begin position="236"/>
        <end position="254"/>
    </location>
</feature>